<sequence>MANRPSFKKRSLTYEEGHASQTTTQRGKRPKSDSGAATEKDPRRRPQWKATEEDFSSRPQQRKR</sequence>
<name>A0AAD8ZAN2_9TELE</name>
<evidence type="ECO:0000256" key="1">
    <source>
        <dbReference type="SAM" id="MobiDB-lite"/>
    </source>
</evidence>
<evidence type="ECO:0000313" key="2">
    <source>
        <dbReference type="EMBL" id="KAK1794471.1"/>
    </source>
</evidence>
<dbReference type="AlphaFoldDB" id="A0AAD8ZAN2"/>
<protein>
    <submittedName>
        <fullName evidence="2">Uncharacterized protein</fullName>
    </submittedName>
</protein>
<organism evidence="2 3">
    <name type="scientific">Electrophorus voltai</name>
    <dbReference type="NCBI Taxonomy" id="2609070"/>
    <lineage>
        <taxon>Eukaryota</taxon>
        <taxon>Metazoa</taxon>
        <taxon>Chordata</taxon>
        <taxon>Craniata</taxon>
        <taxon>Vertebrata</taxon>
        <taxon>Euteleostomi</taxon>
        <taxon>Actinopterygii</taxon>
        <taxon>Neopterygii</taxon>
        <taxon>Teleostei</taxon>
        <taxon>Ostariophysi</taxon>
        <taxon>Gymnotiformes</taxon>
        <taxon>Gymnotoidei</taxon>
        <taxon>Gymnotidae</taxon>
        <taxon>Electrophorus</taxon>
    </lineage>
</organism>
<feature type="compositionally biased region" description="Basic and acidic residues" evidence="1">
    <location>
        <begin position="38"/>
        <end position="56"/>
    </location>
</feature>
<comment type="caution">
    <text evidence="2">The sequence shown here is derived from an EMBL/GenBank/DDBJ whole genome shotgun (WGS) entry which is preliminary data.</text>
</comment>
<evidence type="ECO:0000313" key="3">
    <source>
        <dbReference type="Proteomes" id="UP001239994"/>
    </source>
</evidence>
<feature type="region of interest" description="Disordered" evidence="1">
    <location>
        <begin position="1"/>
        <end position="64"/>
    </location>
</feature>
<reference evidence="2" key="1">
    <citation type="submission" date="2023-03" db="EMBL/GenBank/DDBJ databases">
        <title>Electrophorus voltai genome.</title>
        <authorList>
            <person name="Bian C."/>
        </authorList>
    </citation>
    <scope>NUCLEOTIDE SEQUENCE</scope>
    <source>
        <strain evidence="2">CB-2022</strain>
        <tissue evidence="2">Muscle</tissue>
    </source>
</reference>
<dbReference type="EMBL" id="JAROKS010000017">
    <property type="protein sequence ID" value="KAK1794471.1"/>
    <property type="molecule type" value="Genomic_DNA"/>
</dbReference>
<gene>
    <name evidence="2" type="ORF">P4O66_011342</name>
</gene>
<accession>A0AAD8ZAN2</accession>
<dbReference type="Proteomes" id="UP001239994">
    <property type="component" value="Unassembled WGS sequence"/>
</dbReference>
<feature type="compositionally biased region" description="Basic residues" evidence="1">
    <location>
        <begin position="1"/>
        <end position="11"/>
    </location>
</feature>
<proteinExistence type="predicted"/>
<feature type="non-terminal residue" evidence="2">
    <location>
        <position position="64"/>
    </location>
</feature>
<keyword evidence="3" id="KW-1185">Reference proteome</keyword>